<evidence type="ECO:0000259" key="1">
    <source>
        <dbReference type="Pfam" id="PF08241"/>
    </source>
</evidence>
<organism evidence="2 4">
    <name type="scientific">Ectorhizobium quercum</name>
    <dbReference type="NCBI Taxonomy" id="2965071"/>
    <lineage>
        <taxon>Bacteria</taxon>
        <taxon>Pseudomonadati</taxon>
        <taxon>Pseudomonadota</taxon>
        <taxon>Alphaproteobacteria</taxon>
        <taxon>Hyphomicrobiales</taxon>
        <taxon>Rhizobiaceae</taxon>
        <taxon>Ectorhizobium</taxon>
    </lineage>
</organism>
<dbReference type="EMBL" id="JANFPI010000005">
    <property type="protein sequence ID" value="MCX8998733.1"/>
    <property type="molecule type" value="Genomic_DNA"/>
</dbReference>
<comment type="caution">
    <text evidence="2">The sequence shown here is derived from an EMBL/GenBank/DDBJ whole genome shotgun (WGS) entry which is preliminary data.</text>
</comment>
<evidence type="ECO:0000313" key="4">
    <source>
        <dbReference type="Proteomes" id="UP001208771"/>
    </source>
</evidence>
<keyword evidence="4" id="KW-1185">Reference proteome</keyword>
<feature type="domain" description="Methyltransferase type 11" evidence="1">
    <location>
        <begin position="45"/>
        <end position="101"/>
    </location>
</feature>
<name>A0AAE3MVZ0_9HYPH</name>
<keyword evidence="2" id="KW-0808">Transferase</keyword>
<dbReference type="Gene3D" id="3.40.50.150">
    <property type="entry name" value="Vaccinia Virus protein VP39"/>
    <property type="match status" value="1"/>
</dbReference>
<dbReference type="GO" id="GO:0032259">
    <property type="term" value="P:methylation"/>
    <property type="evidence" value="ECO:0007669"/>
    <property type="project" value="UniProtKB-KW"/>
</dbReference>
<dbReference type="Proteomes" id="UP001208771">
    <property type="component" value="Unassembled WGS sequence"/>
</dbReference>
<keyword evidence="2" id="KW-0489">Methyltransferase</keyword>
<dbReference type="RefSeq" id="WP_306409975.1">
    <property type="nucleotide sequence ID" value="NZ_JANFPI010000001.1"/>
</dbReference>
<dbReference type="InterPro" id="IPR013216">
    <property type="entry name" value="Methyltransf_11"/>
</dbReference>
<dbReference type="GO" id="GO:0008757">
    <property type="term" value="F:S-adenosylmethionine-dependent methyltransferase activity"/>
    <property type="evidence" value="ECO:0007669"/>
    <property type="project" value="InterPro"/>
</dbReference>
<dbReference type="SUPFAM" id="SSF53335">
    <property type="entry name" value="S-adenosyl-L-methionine-dependent methyltransferases"/>
    <property type="match status" value="1"/>
</dbReference>
<reference evidence="2" key="1">
    <citation type="submission" date="2022-07" db="EMBL/GenBank/DDBJ databases">
        <title>Ectorhizobium quercum gen.nov., sp. nov.</title>
        <authorList>
            <person name="Ma T."/>
            <person name="Li Y."/>
        </authorList>
    </citation>
    <scope>NUCLEOTIDE SEQUENCE</scope>
    <source>
        <strain evidence="2">BDR2-2</strain>
    </source>
</reference>
<evidence type="ECO:0000313" key="3">
    <source>
        <dbReference type="EMBL" id="MCX8998733.1"/>
    </source>
</evidence>
<protein>
    <submittedName>
        <fullName evidence="2">Class I SAM-dependent methyltransferase</fullName>
    </submittedName>
</protein>
<sequence length="193" mass="22482">MEQFCSIMNIDRSVTVLDLGGQPMIWEPVDPSLDITILNLPGIAQAAPHSHHTIRYVEGDACNVTGYEDQSFDIVFSNSVIEHVGDERFRAAFAREVQRLGKSYWVQTPCKYFPIEPHNGMPFWWFYPASLRRFIVERWRRKLPAWTEMIDGTDIVSRKELERLFPEARVIVERFMGLPKSYIVFDNRAASKR</sequence>
<dbReference type="AlphaFoldDB" id="A0AAE3MVZ0"/>
<evidence type="ECO:0000313" key="2">
    <source>
        <dbReference type="EMBL" id="MCX8996228.1"/>
    </source>
</evidence>
<dbReference type="EMBL" id="JANFPI010000001">
    <property type="protein sequence ID" value="MCX8996228.1"/>
    <property type="molecule type" value="Genomic_DNA"/>
</dbReference>
<proteinExistence type="predicted"/>
<dbReference type="CDD" id="cd02440">
    <property type="entry name" value="AdoMet_MTases"/>
    <property type="match status" value="1"/>
</dbReference>
<dbReference type="Pfam" id="PF08241">
    <property type="entry name" value="Methyltransf_11"/>
    <property type="match status" value="1"/>
</dbReference>
<accession>A0AAE3MVZ0</accession>
<dbReference type="InterPro" id="IPR029063">
    <property type="entry name" value="SAM-dependent_MTases_sf"/>
</dbReference>
<gene>
    <name evidence="2" type="ORF">NOF55_03830</name>
    <name evidence="3" type="ORF">NOF55_16595</name>
</gene>